<proteinExistence type="predicted"/>
<sequence length="292" mass="31421">MADIRRLAEGEVEPLLDLITAEQSNVATGTSYIGTERAELRLELEALDGWPEQALVAVENGRLVGATFAEVDVDLGRSWIYGPWVPGEAWHELALPLLEAAIASCPAQVTRHEICGDVANVRLAALADSLGWTASVPNHVFRVNAEVAAAWPADDARVRAPRLDDFDDVEPLHLAEFPDTYLTTRQMLADGISGELIVAVSEAEDGRFLGYGSGRVQPEGSGYLDFIAITPDARGTGAGLGLLATICRWIIEAAPQRDVNLTVQHHRAPAIALYRGLGFELETTIVGYSSPS</sequence>
<dbReference type="CDD" id="cd04301">
    <property type="entry name" value="NAT_SF"/>
    <property type="match status" value="1"/>
</dbReference>
<dbReference type="GO" id="GO:0016747">
    <property type="term" value="F:acyltransferase activity, transferring groups other than amino-acyl groups"/>
    <property type="evidence" value="ECO:0007669"/>
    <property type="project" value="InterPro"/>
</dbReference>
<keyword evidence="3" id="KW-1185">Reference proteome</keyword>
<feature type="domain" description="N-acetyltransferase" evidence="1">
    <location>
        <begin position="156"/>
        <end position="292"/>
    </location>
</feature>
<reference evidence="2 3" key="1">
    <citation type="submission" date="2018-02" db="EMBL/GenBank/DDBJ databases">
        <authorList>
            <person name="Cohen D.B."/>
            <person name="Kent A.D."/>
        </authorList>
    </citation>
    <scope>NUCLEOTIDE SEQUENCE [LARGE SCALE GENOMIC DNA]</scope>
    <source>
        <strain evidence="2">1</strain>
    </source>
</reference>
<dbReference type="RefSeq" id="WP_158681284.1">
    <property type="nucleotide sequence ID" value="NZ_BAAAGO010000009.1"/>
</dbReference>
<protein>
    <recommendedName>
        <fullName evidence="1">N-acetyltransferase domain-containing protein</fullName>
    </recommendedName>
</protein>
<dbReference type="InterPro" id="IPR000182">
    <property type="entry name" value="GNAT_dom"/>
</dbReference>
<dbReference type="Proteomes" id="UP000238164">
    <property type="component" value="Chromosome 1"/>
</dbReference>
<dbReference type="SUPFAM" id="SSF55729">
    <property type="entry name" value="Acyl-CoA N-acyltransferases (Nat)"/>
    <property type="match status" value="1"/>
</dbReference>
<name>A0A2N9JM00_9ACTN</name>
<dbReference type="Pfam" id="PF00583">
    <property type="entry name" value="Acetyltransf_1"/>
    <property type="match status" value="1"/>
</dbReference>
<dbReference type="PROSITE" id="PS51186">
    <property type="entry name" value="GNAT"/>
    <property type="match status" value="1"/>
</dbReference>
<dbReference type="Gene3D" id="3.40.630.30">
    <property type="match status" value="1"/>
</dbReference>
<dbReference type="EMBL" id="LT985188">
    <property type="protein sequence ID" value="SPD88593.1"/>
    <property type="molecule type" value="Genomic_DNA"/>
</dbReference>
<evidence type="ECO:0000259" key="1">
    <source>
        <dbReference type="PROSITE" id="PS51186"/>
    </source>
</evidence>
<dbReference type="OrthoDB" id="9799092at2"/>
<dbReference type="AlphaFoldDB" id="A0A2N9JM00"/>
<organism evidence="2 3">
    <name type="scientific">Micropruina glycogenica</name>
    <dbReference type="NCBI Taxonomy" id="75385"/>
    <lineage>
        <taxon>Bacteria</taxon>
        <taxon>Bacillati</taxon>
        <taxon>Actinomycetota</taxon>
        <taxon>Actinomycetes</taxon>
        <taxon>Propionibacteriales</taxon>
        <taxon>Nocardioidaceae</taxon>
        <taxon>Micropruina</taxon>
    </lineage>
</organism>
<accession>A0A2N9JM00</accession>
<evidence type="ECO:0000313" key="2">
    <source>
        <dbReference type="EMBL" id="SPD88593.1"/>
    </source>
</evidence>
<gene>
    <name evidence="2" type="ORF">MPLG2_3563</name>
</gene>
<dbReference type="InterPro" id="IPR016181">
    <property type="entry name" value="Acyl_CoA_acyltransferase"/>
</dbReference>
<evidence type="ECO:0000313" key="3">
    <source>
        <dbReference type="Proteomes" id="UP000238164"/>
    </source>
</evidence>
<dbReference type="KEGG" id="mgg:MPLG2_3563"/>